<dbReference type="InterPro" id="IPR002933">
    <property type="entry name" value="Peptidase_M20"/>
</dbReference>
<dbReference type="InterPro" id="IPR011650">
    <property type="entry name" value="Peptidase_M20_dimer"/>
</dbReference>
<feature type="binding site" evidence="6">
    <location>
        <position position="349"/>
    </location>
    <ligand>
        <name>Mn(2+)</name>
        <dbReference type="ChEBI" id="CHEBI:29035"/>
        <label>2</label>
    </ligand>
</feature>
<reference evidence="8" key="1">
    <citation type="submission" date="2023-08" db="EMBL/GenBank/DDBJ databases">
        <title>Genomic characterization of piscicolin 126 produced by Carnobacterium maltaromaticum CM22 strain isolated from salmon (Salmo salar).</title>
        <authorList>
            <person name="Gonzalez-Gragera E."/>
            <person name="Garcia-Lopez J.D."/>
            <person name="Teso-Perez C."/>
            <person name="Gimenez-Hernandez I."/>
            <person name="Peralta-Sanchez J.M."/>
            <person name="Valdivia E."/>
            <person name="Montalban-Lopez M."/>
            <person name="Martin-Platero A.M."/>
            <person name="Banos A."/>
            <person name="Martinez-Bueno M."/>
        </authorList>
    </citation>
    <scope>NUCLEOTIDE SEQUENCE</scope>
    <source>
        <strain evidence="8">CM22</strain>
    </source>
</reference>
<evidence type="ECO:0000313" key="9">
    <source>
        <dbReference type="Proteomes" id="UP001290462"/>
    </source>
</evidence>
<comment type="cofactor">
    <cofactor evidence="6">
        <name>Mn(2+)</name>
        <dbReference type="ChEBI" id="CHEBI:29035"/>
    </cofactor>
    <text evidence="6">The Mn(2+) ion enhances activity.</text>
</comment>
<dbReference type="Pfam" id="PF07687">
    <property type="entry name" value="M20_dimer"/>
    <property type="match status" value="1"/>
</dbReference>
<dbReference type="InterPro" id="IPR023905">
    <property type="entry name" value="AcetylDAP_deacetylase"/>
</dbReference>
<evidence type="ECO:0000256" key="4">
    <source>
        <dbReference type="ARBA" id="ARBA00023154"/>
    </source>
</evidence>
<gene>
    <name evidence="8" type="ORF">RAK27_06825</name>
</gene>
<comment type="caution">
    <text evidence="8">The sequence shown here is derived from an EMBL/GenBank/DDBJ whole genome shotgun (WGS) entry which is preliminary data.</text>
</comment>
<dbReference type="EMBL" id="JAVBVO010000003">
    <property type="protein sequence ID" value="MDZ5758373.1"/>
    <property type="molecule type" value="Genomic_DNA"/>
</dbReference>
<accession>A0AAW9JS69</accession>
<keyword evidence="2 5" id="KW-0378">Hydrolase</keyword>
<dbReference type="RefSeq" id="WP_087115337.1">
    <property type="nucleotide sequence ID" value="NZ_CP185245.1"/>
</dbReference>
<dbReference type="GO" id="GO:0050118">
    <property type="term" value="F:N-acetyldiaminopimelate deacetylase activity"/>
    <property type="evidence" value="ECO:0007669"/>
    <property type="project" value="UniProtKB-UniRule"/>
</dbReference>
<dbReference type="InterPro" id="IPR017439">
    <property type="entry name" value="Amidohydrolase"/>
</dbReference>
<evidence type="ECO:0000313" key="8">
    <source>
        <dbReference type="EMBL" id="MDZ5758373.1"/>
    </source>
</evidence>
<keyword evidence="1 5" id="KW-0028">Amino-acid biosynthesis</keyword>
<keyword evidence="6" id="KW-0464">Manganese</keyword>
<feature type="active site" evidence="5">
    <location>
        <position position="70"/>
    </location>
</feature>
<dbReference type="PANTHER" id="PTHR11014">
    <property type="entry name" value="PEPTIDASE M20 FAMILY MEMBER"/>
    <property type="match status" value="1"/>
</dbReference>
<feature type="binding site" evidence="6">
    <location>
        <position position="129"/>
    </location>
    <ligand>
        <name>Mn(2+)</name>
        <dbReference type="ChEBI" id="CHEBI:29035"/>
        <label>2</label>
    </ligand>
</feature>
<name>A0AAW9JS69_CARML</name>
<dbReference type="Gene3D" id="3.30.70.360">
    <property type="match status" value="1"/>
</dbReference>
<dbReference type="NCBIfam" id="TIGR01891">
    <property type="entry name" value="amidohydrolases"/>
    <property type="match status" value="1"/>
</dbReference>
<dbReference type="PANTHER" id="PTHR11014:SF98">
    <property type="entry name" value="N-ACETYLDIAMINOPIMELATE DEACETYLASE"/>
    <property type="match status" value="1"/>
</dbReference>
<comment type="catalytic activity">
    <reaction evidence="5">
        <text>N-acetyl-(2S,6S)-2,6-diaminopimelate + H2O = (2S,6S)-2,6-diaminopimelate + acetate</text>
        <dbReference type="Rhea" id="RHEA:20405"/>
        <dbReference type="ChEBI" id="CHEBI:15377"/>
        <dbReference type="ChEBI" id="CHEBI:30089"/>
        <dbReference type="ChEBI" id="CHEBI:57609"/>
        <dbReference type="ChEBI" id="CHEBI:58767"/>
        <dbReference type="EC" id="3.5.1.47"/>
    </reaction>
</comment>
<dbReference type="SUPFAM" id="SSF53187">
    <property type="entry name" value="Zn-dependent exopeptidases"/>
    <property type="match status" value="1"/>
</dbReference>
<evidence type="ECO:0000256" key="3">
    <source>
        <dbReference type="ARBA" id="ARBA00022915"/>
    </source>
</evidence>
<feature type="binding site" evidence="6">
    <location>
        <position position="95"/>
    </location>
    <ligand>
        <name>Mn(2+)</name>
        <dbReference type="ChEBI" id="CHEBI:29035"/>
        <label>2</label>
    </ligand>
</feature>
<dbReference type="CDD" id="cd05670">
    <property type="entry name" value="M20_Acy1_YkuR-like"/>
    <property type="match status" value="1"/>
</dbReference>
<dbReference type="Proteomes" id="UP001290462">
    <property type="component" value="Unassembled WGS sequence"/>
</dbReference>
<dbReference type="AlphaFoldDB" id="A0AAW9JS69"/>
<sequence length="378" mass="41849">MLNENPFVKIRRELHLIPEIGLEEYKTHEYLMKKIMDLPQEHLEIKTWNTAIVVRVKGTEGAKTIGWRTDIDGLPVTEETGLSFQSIHEGRMHACGHDMHMAIALGLLTKFSHQPGKDNFVVLFQPAEENESGGKLVYDHGLLDEWMPDEIYALHVQPDLPVGTIGSRSGTLFAGTCTIRAKFKGKSGHAAYPHKSNDMIVAASQFVTQLQTIVSRSVNPVEGGVITIGTFNAGTAENIISGEANLSGTIRTLTTEMSQLMMERVRQIKVGIEQSYQCEIELILQQGGYLPVVNAEKETNEFIAFMENNPAVDFVLSPTAMIGEDFGYLLDKIPGTMFWLGINSPFELHHAKMDPNEAAIPFAIEQVGAFLAAKLNQV</sequence>
<dbReference type="EC" id="3.5.1.47" evidence="5"/>
<dbReference type="PIRSF" id="PIRSF005962">
    <property type="entry name" value="Pept_M20D_amidohydro"/>
    <property type="match status" value="1"/>
</dbReference>
<comment type="function">
    <text evidence="5">Catalyzes the conversion of N-acetyl-diaminopimelate to diaminopimelate and acetate.</text>
</comment>
<dbReference type="SUPFAM" id="SSF55031">
    <property type="entry name" value="Bacterial exopeptidase dimerisation domain"/>
    <property type="match status" value="1"/>
</dbReference>
<dbReference type="HAMAP" id="MF_01692">
    <property type="entry name" value="DapEL"/>
    <property type="match status" value="1"/>
</dbReference>
<dbReference type="GO" id="GO:0019877">
    <property type="term" value="P:diaminopimelate biosynthetic process"/>
    <property type="evidence" value="ECO:0007669"/>
    <property type="project" value="UniProtKB-UniRule"/>
</dbReference>
<feature type="binding site" evidence="6">
    <location>
        <position position="155"/>
    </location>
    <ligand>
        <name>Mn(2+)</name>
        <dbReference type="ChEBI" id="CHEBI:29035"/>
        <label>2</label>
    </ligand>
</feature>
<keyword evidence="6" id="KW-0479">Metal-binding</keyword>
<keyword evidence="4 5" id="KW-0457">Lysine biosynthesis</keyword>
<evidence type="ECO:0000256" key="1">
    <source>
        <dbReference type="ARBA" id="ARBA00022605"/>
    </source>
</evidence>
<comment type="similarity">
    <text evidence="5">Belongs to the peptidase M20A family. N-acetyldiaminopimelate deacetylase subfamily.</text>
</comment>
<evidence type="ECO:0000256" key="6">
    <source>
        <dbReference type="PIRSR" id="PIRSR005962-1"/>
    </source>
</evidence>
<keyword evidence="3 5" id="KW-0220">Diaminopimelate biosynthesis</keyword>
<protein>
    <recommendedName>
        <fullName evidence="5">N-acetyldiaminopimelate deacetylase</fullName>
        <ecNumber evidence="5">3.5.1.47</ecNumber>
    </recommendedName>
</protein>
<dbReference type="GO" id="GO:0009089">
    <property type="term" value="P:lysine biosynthetic process via diaminopimelate"/>
    <property type="evidence" value="ECO:0007669"/>
    <property type="project" value="UniProtKB-UniRule"/>
</dbReference>
<feature type="active site" description="Proton acceptor" evidence="5">
    <location>
        <position position="129"/>
    </location>
</feature>
<dbReference type="Gene3D" id="3.40.630.10">
    <property type="entry name" value="Zn peptidases"/>
    <property type="match status" value="1"/>
</dbReference>
<dbReference type="InterPro" id="IPR036264">
    <property type="entry name" value="Bact_exopeptidase_dim_dom"/>
</dbReference>
<evidence type="ECO:0000259" key="7">
    <source>
        <dbReference type="Pfam" id="PF07687"/>
    </source>
</evidence>
<dbReference type="GO" id="GO:0046872">
    <property type="term" value="F:metal ion binding"/>
    <property type="evidence" value="ECO:0007669"/>
    <property type="project" value="UniProtKB-KW"/>
</dbReference>
<evidence type="ECO:0000256" key="5">
    <source>
        <dbReference type="HAMAP-Rule" id="MF_01692"/>
    </source>
</evidence>
<evidence type="ECO:0000256" key="2">
    <source>
        <dbReference type="ARBA" id="ARBA00022801"/>
    </source>
</evidence>
<feature type="binding site" evidence="6">
    <location>
        <position position="97"/>
    </location>
    <ligand>
        <name>Mn(2+)</name>
        <dbReference type="ChEBI" id="CHEBI:29035"/>
        <label>2</label>
    </ligand>
</feature>
<organism evidence="8 9">
    <name type="scientific">Carnobacterium maltaromaticum</name>
    <name type="common">Carnobacterium piscicola</name>
    <dbReference type="NCBI Taxonomy" id="2751"/>
    <lineage>
        <taxon>Bacteria</taxon>
        <taxon>Bacillati</taxon>
        <taxon>Bacillota</taxon>
        <taxon>Bacilli</taxon>
        <taxon>Lactobacillales</taxon>
        <taxon>Carnobacteriaceae</taxon>
        <taxon>Carnobacterium</taxon>
    </lineage>
</organism>
<feature type="domain" description="Peptidase M20 dimerisation" evidence="7">
    <location>
        <begin position="175"/>
        <end position="266"/>
    </location>
</feature>
<dbReference type="Pfam" id="PF01546">
    <property type="entry name" value="Peptidase_M20"/>
    <property type="match status" value="1"/>
</dbReference>
<comment type="pathway">
    <text evidence="5">Amino-acid biosynthesis; L-lysine biosynthesis via DAP pathway; LL-2,6-diaminopimelate from (S)-tetrahydrodipicolinate (acetylase route): step 3/3.</text>
</comment>
<proteinExistence type="inferred from homology"/>
<dbReference type="FunFam" id="3.30.70.360:FF:000001">
    <property type="entry name" value="N-acetyldiaminopimelate deacetylase"/>
    <property type="match status" value="1"/>
</dbReference>